<organism evidence="3 4">
    <name type="scientific">Homarus americanus</name>
    <name type="common">American lobster</name>
    <dbReference type="NCBI Taxonomy" id="6706"/>
    <lineage>
        <taxon>Eukaryota</taxon>
        <taxon>Metazoa</taxon>
        <taxon>Ecdysozoa</taxon>
        <taxon>Arthropoda</taxon>
        <taxon>Crustacea</taxon>
        <taxon>Multicrustacea</taxon>
        <taxon>Malacostraca</taxon>
        <taxon>Eumalacostraca</taxon>
        <taxon>Eucarida</taxon>
        <taxon>Decapoda</taxon>
        <taxon>Pleocyemata</taxon>
        <taxon>Astacidea</taxon>
        <taxon>Nephropoidea</taxon>
        <taxon>Nephropidae</taxon>
        <taxon>Homarus</taxon>
    </lineage>
</organism>
<feature type="transmembrane region" description="Helical" evidence="2">
    <location>
        <begin position="30"/>
        <end position="52"/>
    </location>
</feature>
<dbReference type="Proteomes" id="UP000747542">
    <property type="component" value="Unassembled WGS sequence"/>
</dbReference>
<evidence type="ECO:0000313" key="4">
    <source>
        <dbReference type="Proteomes" id="UP000747542"/>
    </source>
</evidence>
<keyword evidence="2" id="KW-1133">Transmembrane helix</keyword>
<feature type="transmembrane region" description="Helical" evidence="2">
    <location>
        <begin position="64"/>
        <end position="85"/>
    </location>
</feature>
<dbReference type="EMBL" id="JAHLQT010010717">
    <property type="protein sequence ID" value="KAG7172521.1"/>
    <property type="molecule type" value="Genomic_DNA"/>
</dbReference>
<keyword evidence="2" id="KW-0472">Membrane</keyword>
<evidence type="ECO:0000256" key="2">
    <source>
        <dbReference type="SAM" id="Phobius"/>
    </source>
</evidence>
<protein>
    <submittedName>
        <fullName evidence="3">Sodium-coupled neutral amino acid transporter 10-like 2</fullName>
    </submittedName>
</protein>
<sequence>NNPSSFDLVGNYMPEARFKGITLGILTTKFVLGLLGSTMGMLIALILPSILFIKVNSKASAERLLAQTIMLVGIVLIVTGTYLNLAHIYKVQAEQTEVVIANMIKNDLDPNLPNIEKQISKEGKAAEAVPGGGDCHQERTRGS</sequence>
<gene>
    <name evidence="3" type="ORF">Hamer_G027862</name>
</gene>
<proteinExistence type="predicted"/>
<feature type="region of interest" description="Disordered" evidence="1">
    <location>
        <begin position="122"/>
        <end position="143"/>
    </location>
</feature>
<name>A0A8J5N3F6_HOMAM</name>
<accession>A0A8J5N3F6</accession>
<evidence type="ECO:0000313" key="3">
    <source>
        <dbReference type="EMBL" id="KAG7172521.1"/>
    </source>
</evidence>
<feature type="non-terminal residue" evidence="3">
    <location>
        <position position="143"/>
    </location>
</feature>
<comment type="caution">
    <text evidence="3">The sequence shown here is derived from an EMBL/GenBank/DDBJ whole genome shotgun (WGS) entry which is preliminary data.</text>
</comment>
<dbReference type="AlphaFoldDB" id="A0A8J5N3F6"/>
<keyword evidence="2" id="KW-0812">Transmembrane</keyword>
<keyword evidence="4" id="KW-1185">Reference proteome</keyword>
<reference evidence="3" key="1">
    <citation type="journal article" date="2021" name="Sci. Adv.">
        <title>The American lobster genome reveals insights on longevity, neural, and immune adaptations.</title>
        <authorList>
            <person name="Polinski J.M."/>
            <person name="Zimin A.V."/>
            <person name="Clark K.F."/>
            <person name="Kohn A.B."/>
            <person name="Sadowski N."/>
            <person name="Timp W."/>
            <person name="Ptitsyn A."/>
            <person name="Khanna P."/>
            <person name="Romanova D.Y."/>
            <person name="Williams P."/>
            <person name="Greenwood S.J."/>
            <person name="Moroz L.L."/>
            <person name="Walt D.R."/>
            <person name="Bodnar A.G."/>
        </authorList>
    </citation>
    <scope>NUCLEOTIDE SEQUENCE</scope>
    <source>
        <strain evidence="3">GMGI-L3</strain>
    </source>
</reference>
<evidence type="ECO:0000256" key="1">
    <source>
        <dbReference type="SAM" id="MobiDB-lite"/>
    </source>
</evidence>